<dbReference type="EMBL" id="EU595740">
    <property type="protein sequence ID" value="ACD38835.1"/>
    <property type="molecule type" value="Genomic_DNA"/>
</dbReference>
<organism evidence="1">
    <name type="scientific">Pseudomonas aeruginosa</name>
    <dbReference type="NCBI Taxonomy" id="287"/>
    <lineage>
        <taxon>Bacteria</taxon>
        <taxon>Pseudomonadati</taxon>
        <taxon>Pseudomonadota</taxon>
        <taxon>Gammaproteobacteria</taxon>
        <taxon>Pseudomonadales</taxon>
        <taxon>Pseudomonadaceae</taxon>
        <taxon>Pseudomonas</taxon>
    </lineage>
</organism>
<evidence type="ECO:0000313" key="2">
    <source>
        <dbReference type="EMBL" id="ACD38911.1"/>
    </source>
</evidence>
<gene>
    <name evidence="1" type="ORF">PACL_0587</name>
    <name evidence="2" type="ORF">PACL_0653</name>
</gene>
<protein>
    <submittedName>
        <fullName evidence="1">Uncharacterized protein</fullName>
    </submittedName>
</protein>
<accession>B3G191</accession>
<evidence type="ECO:0000313" key="1">
    <source>
        <dbReference type="EMBL" id="ACD38835.1"/>
    </source>
</evidence>
<dbReference type="AlphaFoldDB" id="B3G191"/>
<name>B3G191_PSEAI</name>
<reference evidence="1" key="1">
    <citation type="journal article" date="2008" name="Genomics">
        <title>Large-insert genome analysis technology detects structural variation in Pseudomonas aeruginosa clinical strains from cystic fibrosis patients.</title>
        <authorList>
            <person name="Hayden H.S."/>
            <person name="Gillett W."/>
            <person name="Saenphimmachak C."/>
            <person name="Lim R."/>
            <person name="Zhou Y."/>
            <person name="Jacobs M.A."/>
            <person name="Chang J."/>
            <person name="Rohmer L."/>
            <person name="D'Argenio D.A."/>
            <person name="Palmieri A."/>
            <person name="Levy R."/>
            <person name="Haugen E."/>
            <person name="Wong G.K."/>
            <person name="Brittnacher M.J."/>
            <person name="Burns J.L."/>
            <person name="Miller S.I."/>
            <person name="Olson M.V."/>
            <person name="Kaul R."/>
        </authorList>
    </citation>
    <scope>NUCLEOTIDE SEQUENCE</scope>
    <source>
        <strain evidence="1">PACS10223</strain>
        <strain evidence="2">PACS458</strain>
    </source>
</reference>
<sequence>MNSRLIRPKKRSAAAKVTFIEQNHPIDEYGRALFAVARSVLRAFIDSMSEEDLADINTPQKEVRLRQLAKIARIDRDKGMRGDGFEWAIHEAILGKEPKVINPISEALNKASTKILRDSSPSSLLFGQERAKYLGFLEAVVDEAGTDSYLLPQGSGRPFRFGPWVSVAAEGYRAEERLNERIKKIWKTDLFLSVEDDPRYFAATVKSNHALLEGGQGLRIGVVPASRDNPYAKEVQYDHSKKLWVVALADPNGFMGLFNDGYSAIARAFLKMGKHDPANYWAVPSAKALKLMDQLVKYQDATALEVEEALNDAAQKDLIKTVAPQLVPVNAPDWLYVKELMPTVISPKPRFDLLDD</sequence>
<dbReference type="RefSeq" id="WP_151896089.1">
    <property type="nucleotide sequence ID" value="NZ_CP114080.1"/>
</dbReference>
<proteinExistence type="predicted"/>
<dbReference type="EMBL" id="EU595742">
    <property type="protein sequence ID" value="ACD38911.1"/>
    <property type="molecule type" value="Genomic_DNA"/>
</dbReference>